<evidence type="ECO:0000256" key="4">
    <source>
        <dbReference type="PROSITE-ProRule" id="PRU00322"/>
    </source>
</evidence>
<evidence type="ECO:0000256" key="2">
    <source>
        <dbReference type="ARBA" id="ARBA00022771"/>
    </source>
</evidence>
<comment type="caution">
    <text evidence="7">The sequence shown here is derived from an EMBL/GenBank/DDBJ whole genome shotgun (WGS) entry which is preliminary data.</text>
</comment>
<dbReference type="AlphaFoldDB" id="A0ABD3Q2E2"/>
<feature type="region of interest" description="Disordered" evidence="5">
    <location>
        <begin position="1"/>
        <end position="71"/>
    </location>
</feature>
<accession>A0ABD3Q2E2</accession>
<keyword evidence="8" id="KW-1185">Reference proteome</keyword>
<evidence type="ECO:0000256" key="3">
    <source>
        <dbReference type="ARBA" id="ARBA00022833"/>
    </source>
</evidence>
<evidence type="ECO:0000256" key="5">
    <source>
        <dbReference type="SAM" id="MobiDB-lite"/>
    </source>
</evidence>
<keyword evidence="2 4" id="KW-0863">Zinc-finger</keyword>
<evidence type="ECO:0000313" key="7">
    <source>
        <dbReference type="EMBL" id="KAL3794619.1"/>
    </source>
</evidence>
<dbReference type="SMART" id="SM00547">
    <property type="entry name" value="ZnF_RBZ"/>
    <property type="match status" value="4"/>
</dbReference>
<feature type="compositionally biased region" description="Basic residues" evidence="5">
    <location>
        <begin position="46"/>
        <end position="55"/>
    </location>
</feature>
<reference evidence="7 8" key="1">
    <citation type="submission" date="2024-10" db="EMBL/GenBank/DDBJ databases">
        <title>Updated reference genomes for cyclostephanoid diatoms.</title>
        <authorList>
            <person name="Roberts W.R."/>
            <person name="Alverson A.J."/>
        </authorList>
    </citation>
    <scope>NUCLEOTIDE SEQUENCE [LARGE SCALE GENOMIC DNA]</scope>
    <source>
        <strain evidence="7 8">AJA010-31</strain>
    </source>
</reference>
<feature type="compositionally biased region" description="Basic and acidic residues" evidence="5">
    <location>
        <begin position="121"/>
        <end position="131"/>
    </location>
</feature>
<dbReference type="Proteomes" id="UP001530400">
    <property type="component" value="Unassembled WGS sequence"/>
</dbReference>
<dbReference type="EMBL" id="JALLPJ020000347">
    <property type="protein sequence ID" value="KAL3794619.1"/>
    <property type="molecule type" value="Genomic_DNA"/>
</dbReference>
<dbReference type="PROSITE" id="PS01358">
    <property type="entry name" value="ZF_RANBP2_1"/>
    <property type="match status" value="1"/>
</dbReference>
<keyword evidence="1" id="KW-0479">Metal-binding</keyword>
<evidence type="ECO:0000313" key="8">
    <source>
        <dbReference type="Proteomes" id="UP001530400"/>
    </source>
</evidence>
<evidence type="ECO:0000259" key="6">
    <source>
        <dbReference type="PROSITE" id="PS50199"/>
    </source>
</evidence>
<dbReference type="Pfam" id="PF00641">
    <property type="entry name" value="Zn_ribbon_RanBP"/>
    <property type="match status" value="3"/>
</dbReference>
<keyword evidence="3" id="KW-0862">Zinc</keyword>
<dbReference type="PANTHER" id="PTHR46622:SF1">
    <property type="entry name" value="DNA-DEPENDENT METALLOPROTEASE WSS1"/>
    <property type="match status" value="1"/>
</dbReference>
<feature type="compositionally biased region" description="Low complexity" evidence="5">
    <location>
        <begin position="158"/>
        <end position="170"/>
    </location>
</feature>
<dbReference type="GO" id="GO:0008270">
    <property type="term" value="F:zinc ion binding"/>
    <property type="evidence" value="ECO:0007669"/>
    <property type="project" value="UniProtKB-KW"/>
</dbReference>
<gene>
    <name evidence="7" type="ORF">ACHAWO_002269</name>
</gene>
<feature type="region of interest" description="Disordered" evidence="5">
    <location>
        <begin position="148"/>
        <end position="177"/>
    </location>
</feature>
<protein>
    <recommendedName>
        <fullName evidence="6">RanBP2-type domain-containing protein</fullName>
    </recommendedName>
</protein>
<dbReference type="PANTHER" id="PTHR46622">
    <property type="entry name" value="DNA-DEPENDENT METALLOPROTEASE WSS1"/>
    <property type="match status" value="1"/>
</dbReference>
<sequence>MSSTEDGAERSGGGSGLQKETSSRKLKKKLSRRGSAPDMPGEGERKTRRSKRSNRRLLEGLSSSMTSIPSNLTRGNALERFNSLTLDEQIALKLASKLNGKDDESNSVCSLGSMDSGYEEGNGRGKDDLQRRKCLTLDEQLALKMATKSNVRGDAGKNSNSISSSDSIDSGYSDEEVCAKPPSQISICPESTVDYRLGESDVSLGNSLACEIIKNNSSNTAGGRSNIFAAEKMISRKLSRGSVLTSGKSTSASYEERLKKKLSNASMSDEKKTQLPKIWSCQKCTYMNKMESLACEICSASRDGSIPGEKNFRRTPGATFVPGYGSTGWKCKTCTYKENKLEALVCEICSAPRDGTTPNETNSTPDGTASTGWQCKTCTYKENKLEALVCEVCSAPRDGAIPNHMHSTRTHSAIAVPGPGCGWQCKVCTYTNYDTRATFCGACGSEH</sequence>
<feature type="compositionally biased region" description="Polar residues" evidence="5">
    <location>
        <begin position="61"/>
        <end position="71"/>
    </location>
</feature>
<dbReference type="InterPro" id="IPR001876">
    <property type="entry name" value="Znf_RanBP2"/>
</dbReference>
<dbReference type="SUPFAM" id="SSF90209">
    <property type="entry name" value="Ran binding protein zinc finger-like"/>
    <property type="match status" value="1"/>
</dbReference>
<dbReference type="InterPro" id="IPR053000">
    <property type="entry name" value="WSS1-like_metalloprotease"/>
</dbReference>
<name>A0ABD3Q2E2_9STRA</name>
<dbReference type="Gene3D" id="2.30.30.380">
    <property type="entry name" value="Zn-finger domain of Sec23/24"/>
    <property type="match status" value="3"/>
</dbReference>
<dbReference type="InterPro" id="IPR036443">
    <property type="entry name" value="Znf_RanBP2_sf"/>
</dbReference>
<feature type="domain" description="RanBP2-type" evidence="6">
    <location>
        <begin position="279"/>
        <end position="304"/>
    </location>
</feature>
<evidence type="ECO:0000256" key="1">
    <source>
        <dbReference type="ARBA" id="ARBA00022723"/>
    </source>
</evidence>
<proteinExistence type="predicted"/>
<feature type="region of interest" description="Disordered" evidence="5">
    <location>
        <begin position="100"/>
        <end position="131"/>
    </location>
</feature>
<dbReference type="PROSITE" id="PS50199">
    <property type="entry name" value="ZF_RANBP2_2"/>
    <property type="match status" value="1"/>
</dbReference>
<organism evidence="7 8">
    <name type="scientific">Cyclotella atomus</name>
    <dbReference type="NCBI Taxonomy" id="382360"/>
    <lineage>
        <taxon>Eukaryota</taxon>
        <taxon>Sar</taxon>
        <taxon>Stramenopiles</taxon>
        <taxon>Ochrophyta</taxon>
        <taxon>Bacillariophyta</taxon>
        <taxon>Coscinodiscophyceae</taxon>
        <taxon>Thalassiosirophycidae</taxon>
        <taxon>Stephanodiscales</taxon>
        <taxon>Stephanodiscaceae</taxon>
        <taxon>Cyclotella</taxon>
    </lineage>
</organism>